<dbReference type="PANTHER" id="PTHR13439:SF0">
    <property type="entry name" value="TOPOISOMERASE I DAMAGE AFFECTED PROTEIN 4"/>
    <property type="match status" value="1"/>
</dbReference>
<feature type="transmembrane region" description="Helical" evidence="6">
    <location>
        <begin position="145"/>
        <end position="163"/>
    </location>
</feature>
<evidence type="ECO:0000256" key="5">
    <source>
        <dbReference type="PROSITE-ProRule" id="PRU00205"/>
    </source>
</evidence>
<evidence type="ECO:0000256" key="6">
    <source>
        <dbReference type="SAM" id="Phobius"/>
    </source>
</evidence>
<feature type="transmembrane region" description="Helical" evidence="6">
    <location>
        <begin position="169"/>
        <end position="192"/>
    </location>
</feature>
<keyword evidence="4 5" id="KW-0472">Membrane</keyword>
<dbReference type="GeneID" id="54360626"/>
<dbReference type="GO" id="GO:0016020">
    <property type="term" value="C:membrane"/>
    <property type="evidence" value="ECO:0007669"/>
    <property type="project" value="UniProtKB-SubCell"/>
</dbReference>
<dbReference type="RefSeq" id="XP_033462803.1">
    <property type="nucleotide sequence ID" value="XM_033602826.1"/>
</dbReference>
<comment type="subcellular location">
    <subcellularLocation>
        <location evidence="1">Membrane</location>
        <topology evidence="1">Multi-pass membrane protein</topology>
    </subcellularLocation>
</comment>
<feature type="transmembrane region" description="Helical" evidence="6">
    <location>
        <begin position="204"/>
        <end position="221"/>
    </location>
</feature>
<evidence type="ECO:0000256" key="1">
    <source>
        <dbReference type="ARBA" id="ARBA00004141"/>
    </source>
</evidence>
<dbReference type="OrthoDB" id="10266980at2759"/>
<evidence type="ECO:0000259" key="7">
    <source>
        <dbReference type="PROSITE" id="PS50922"/>
    </source>
</evidence>
<dbReference type="InterPro" id="IPR006634">
    <property type="entry name" value="TLC-dom"/>
</dbReference>
<dbReference type="InterPro" id="IPR050846">
    <property type="entry name" value="TLCD"/>
</dbReference>
<dbReference type="Proteomes" id="UP000504637">
    <property type="component" value="Unplaced"/>
</dbReference>
<reference evidence="9" key="1">
    <citation type="submission" date="2020-01" db="EMBL/GenBank/DDBJ databases">
        <authorList>
            <consortium name="DOE Joint Genome Institute"/>
            <person name="Haridas S."/>
            <person name="Albert R."/>
            <person name="Binder M."/>
            <person name="Bloem J."/>
            <person name="Labutti K."/>
            <person name="Salamov A."/>
            <person name="Andreopoulos B."/>
            <person name="Baker S.E."/>
            <person name="Barry K."/>
            <person name="Bills G."/>
            <person name="Bluhm B.H."/>
            <person name="Cannon C."/>
            <person name="Castanera R."/>
            <person name="Culley D.E."/>
            <person name="Daum C."/>
            <person name="Ezra D."/>
            <person name="Gonzalez J.B."/>
            <person name="Henrissat B."/>
            <person name="Kuo A."/>
            <person name="Liang C."/>
            <person name="Lipzen A."/>
            <person name="Lutzoni F."/>
            <person name="Magnuson J."/>
            <person name="Mondo S."/>
            <person name="Nolan M."/>
            <person name="Ohm R."/>
            <person name="Pangilinan J."/>
            <person name="Park H.-J."/>
            <person name="Ramirez L."/>
            <person name="Alfaro M."/>
            <person name="Sun H."/>
            <person name="Tritt A."/>
            <person name="Yoshinaga Y."/>
            <person name="Zwiers L.-H."/>
            <person name="Turgeon B.G."/>
            <person name="Goodwin S.B."/>
            <person name="Spatafora J.W."/>
            <person name="Crous P.W."/>
            <person name="Grigoriev I.V."/>
        </authorList>
    </citation>
    <scope>NUCLEOTIDE SEQUENCE</scope>
    <source>
        <strain evidence="9">CBS 342.82</strain>
    </source>
</reference>
<reference evidence="9" key="2">
    <citation type="submission" date="2020-04" db="EMBL/GenBank/DDBJ databases">
        <authorList>
            <consortium name="NCBI Genome Project"/>
        </authorList>
    </citation>
    <scope>NUCLEOTIDE SEQUENCE</scope>
    <source>
        <strain evidence="9">CBS 342.82</strain>
    </source>
</reference>
<evidence type="ECO:0000313" key="8">
    <source>
        <dbReference type="Proteomes" id="UP000504637"/>
    </source>
</evidence>
<dbReference type="SMART" id="SM00724">
    <property type="entry name" value="TLC"/>
    <property type="match status" value="1"/>
</dbReference>
<dbReference type="Pfam" id="PF03798">
    <property type="entry name" value="TRAM_LAG1_CLN8"/>
    <property type="match status" value="1"/>
</dbReference>
<sequence length="340" mass="38822">MLDPFRLSLPSQIDAPLVRFANAAALPSLPQHAHEVLFAIGLYSFTMGVVSPAVSNVLVPKTYKGFDSRTRISWDIHFVSFVQACIVNALSFYLIFYDEERKAWRGEENWEKRIWGYTGMTGFTQSMALGYFLWDLYMCLRYLNIFGWGMVVHAVASAGMFTFGFRPFIHFWCPVFLLHELSTPFLNIHWFCDKLDLTGSIYQAVNGVFLMATFFGCRLAWGTYGSIGVGRDVYRAVTTGYTVPQYLEDKITQVPNYGNIEDPVGQTTHYMTVRYLPLWLGASYLAANVVLQCLNFFWFSKMVATIRKRFTPPFGTKGVGADKIHYYPEEKKAKAAKKKN</sequence>
<keyword evidence="3 6" id="KW-1133">Transmembrane helix</keyword>
<feature type="transmembrane region" description="Helical" evidence="6">
    <location>
        <begin position="114"/>
        <end position="133"/>
    </location>
</feature>
<feature type="transmembrane region" description="Helical" evidence="6">
    <location>
        <begin position="278"/>
        <end position="299"/>
    </location>
</feature>
<keyword evidence="2 5" id="KW-0812">Transmembrane</keyword>
<feature type="domain" description="TLC" evidence="7">
    <location>
        <begin position="69"/>
        <end position="311"/>
    </location>
</feature>
<proteinExistence type="predicted"/>
<feature type="transmembrane region" description="Helical" evidence="6">
    <location>
        <begin position="36"/>
        <end position="60"/>
    </location>
</feature>
<accession>A0A6J3MFV9</accession>
<feature type="transmembrane region" description="Helical" evidence="6">
    <location>
        <begin position="72"/>
        <end position="94"/>
    </location>
</feature>
<evidence type="ECO:0000313" key="9">
    <source>
        <dbReference type="RefSeq" id="XP_033462803.1"/>
    </source>
</evidence>
<dbReference type="GO" id="GO:0055088">
    <property type="term" value="P:lipid homeostasis"/>
    <property type="evidence" value="ECO:0007669"/>
    <property type="project" value="TreeGrafter"/>
</dbReference>
<dbReference type="PROSITE" id="PS50922">
    <property type="entry name" value="TLC"/>
    <property type="match status" value="1"/>
</dbReference>
<gene>
    <name evidence="9" type="ORF">K489DRAFT_367066</name>
</gene>
<protein>
    <submittedName>
        <fullName evidence="9">DUF887-domain-containing protein</fullName>
    </submittedName>
</protein>
<keyword evidence="8" id="KW-1185">Reference proteome</keyword>
<name>A0A6J3MFV9_9PEZI</name>
<dbReference type="GO" id="GO:0005783">
    <property type="term" value="C:endoplasmic reticulum"/>
    <property type="evidence" value="ECO:0007669"/>
    <property type="project" value="TreeGrafter"/>
</dbReference>
<evidence type="ECO:0000256" key="2">
    <source>
        <dbReference type="ARBA" id="ARBA00022692"/>
    </source>
</evidence>
<organism evidence="9">
    <name type="scientific">Dissoconium aciculare CBS 342.82</name>
    <dbReference type="NCBI Taxonomy" id="1314786"/>
    <lineage>
        <taxon>Eukaryota</taxon>
        <taxon>Fungi</taxon>
        <taxon>Dikarya</taxon>
        <taxon>Ascomycota</taxon>
        <taxon>Pezizomycotina</taxon>
        <taxon>Dothideomycetes</taxon>
        <taxon>Dothideomycetidae</taxon>
        <taxon>Mycosphaerellales</taxon>
        <taxon>Dissoconiaceae</taxon>
        <taxon>Dissoconium</taxon>
    </lineage>
</organism>
<dbReference type="AlphaFoldDB" id="A0A6J3MFV9"/>
<evidence type="ECO:0000256" key="4">
    <source>
        <dbReference type="ARBA" id="ARBA00023136"/>
    </source>
</evidence>
<evidence type="ECO:0000256" key="3">
    <source>
        <dbReference type="ARBA" id="ARBA00022989"/>
    </source>
</evidence>
<dbReference type="PANTHER" id="PTHR13439">
    <property type="entry name" value="CT120 PROTEIN"/>
    <property type="match status" value="1"/>
</dbReference>
<reference evidence="9" key="3">
    <citation type="submission" date="2025-08" db="UniProtKB">
        <authorList>
            <consortium name="RefSeq"/>
        </authorList>
    </citation>
    <scope>IDENTIFICATION</scope>
    <source>
        <strain evidence="9">CBS 342.82</strain>
    </source>
</reference>